<proteinExistence type="predicted"/>
<sequence length="202" mass="22809">MRSSMVGVRLDVVICGGEKGLRWDKSTCWEFLEAAISSERGKPLKKSSHMRPSMVGVRLDVVICGGEKGLRWDKSTCWEFLEEDISSERRKSFVAPGVSSNNTYCKVPRKPYPVPPEIPVPTIRDACSIPKYPRVHLQCANTWLVKNPVCFLVRVSSPAISLFLSKQSNAEINKCLHESITIVYILLFRHELDSSSQSMVFF</sequence>
<keyword evidence="2" id="KW-1185">Reference proteome</keyword>
<dbReference type="Proteomes" id="UP001055879">
    <property type="component" value="Linkage Group LG12"/>
</dbReference>
<evidence type="ECO:0000313" key="1">
    <source>
        <dbReference type="EMBL" id="KAI3684950.1"/>
    </source>
</evidence>
<accession>A0ACB8YHH9</accession>
<comment type="caution">
    <text evidence="1">The sequence shown here is derived from an EMBL/GenBank/DDBJ whole genome shotgun (WGS) entry which is preliminary data.</text>
</comment>
<gene>
    <name evidence="1" type="ORF">L6452_34179</name>
</gene>
<evidence type="ECO:0000313" key="2">
    <source>
        <dbReference type="Proteomes" id="UP001055879"/>
    </source>
</evidence>
<name>A0ACB8YHH9_ARCLA</name>
<protein>
    <submittedName>
        <fullName evidence="1">Uncharacterized protein</fullName>
    </submittedName>
</protein>
<dbReference type="EMBL" id="CM042058">
    <property type="protein sequence ID" value="KAI3684950.1"/>
    <property type="molecule type" value="Genomic_DNA"/>
</dbReference>
<reference evidence="2" key="1">
    <citation type="journal article" date="2022" name="Mol. Ecol. Resour.">
        <title>The genomes of chicory, endive, great burdock and yacon provide insights into Asteraceae palaeo-polyploidization history and plant inulin production.</title>
        <authorList>
            <person name="Fan W."/>
            <person name="Wang S."/>
            <person name="Wang H."/>
            <person name="Wang A."/>
            <person name="Jiang F."/>
            <person name="Liu H."/>
            <person name="Zhao H."/>
            <person name="Xu D."/>
            <person name="Zhang Y."/>
        </authorList>
    </citation>
    <scope>NUCLEOTIDE SEQUENCE [LARGE SCALE GENOMIC DNA]</scope>
    <source>
        <strain evidence="2">cv. Niubang</strain>
    </source>
</reference>
<organism evidence="1 2">
    <name type="scientific">Arctium lappa</name>
    <name type="common">Greater burdock</name>
    <name type="synonym">Lappa major</name>
    <dbReference type="NCBI Taxonomy" id="4217"/>
    <lineage>
        <taxon>Eukaryota</taxon>
        <taxon>Viridiplantae</taxon>
        <taxon>Streptophyta</taxon>
        <taxon>Embryophyta</taxon>
        <taxon>Tracheophyta</taxon>
        <taxon>Spermatophyta</taxon>
        <taxon>Magnoliopsida</taxon>
        <taxon>eudicotyledons</taxon>
        <taxon>Gunneridae</taxon>
        <taxon>Pentapetalae</taxon>
        <taxon>asterids</taxon>
        <taxon>campanulids</taxon>
        <taxon>Asterales</taxon>
        <taxon>Asteraceae</taxon>
        <taxon>Carduoideae</taxon>
        <taxon>Cardueae</taxon>
        <taxon>Arctiinae</taxon>
        <taxon>Arctium</taxon>
    </lineage>
</organism>
<reference evidence="1 2" key="2">
    <citation type="journal article" date="2022" name="Mol. Ecol. Resour.">
        <title>The genomes of chicory, endive, great burdock and yacon provide insights into Asteraceae paleo-polyploidization history and plant inulin production.</title>
        <authorList>
            <person name="Fan W."/>
            <person name="Wang S."/>
            <person name="Wang H."/>
            <person name="Wang A."/>
            <person name="Jiang F."/>
            <person name="Liu H."/>
            <person name="Zhao H."/>
            <person name="Xu D."/>
            <person name="Zhang Y."/>
        </authorList>
    </citation>
    <scope>NUCLEOTIDE SEQUENCE [LARGE SCALE GENOMIC DNA]</scope>
    <source>
        <strain evidence="2">cv. Niubang</strain>
    </source>
</reference>